<dbReference type="Proteomes" id="UP000269412">
    <property type="component" value="Unassembled WGS sequence"/>
</dbReference>
<evidence type="ECO:0000313" key="4">
    <source>
        <dbReference type="Proteomes" id="UP000269412"/>
    </source>
</evidence>
<evidence type="ECO:0000259" key="2">
    <source>
        <dbReference type="Pfam" id="PF10988"/>
    </source>
</evidence>
<evidence type="ECO:0000313" key="3">
    <source>
        <dbReference type="EMBL" id="RKR15326.1"/>
    </source>
</evidence>
<proteinExistence type="predicted"/>
<gene>
    <name evidence="3" type="ORF">CLV91_1409</name>
</gene>
<dbReference type="RefSeq" id="WP_170146708.1">
    <property type="nucleotide sequence ID" value="NZ_RBIQ01000007.1"/>
</dbReference>
<dbReference type="AlphaFoldDB" id="A0A495EEY2"/>
<dbReference type="Gene3D" id="2.160.20.120">
    <property type="match status" value="1"/>
</dbReference>
<reference evidence="3 4" key="1">
    <citation type="submission" date="2018-10" db="EMBL/GenBank/DDBJ databases">
        <title>Genomic Encyclopedia of Archaeal and Bacterial Type Strains, Phase II (KMG-II): from individual species to whole genera.</title>
        <authorList>
            <person name="Goeker M."/>
        </authorList>
    </citation>
    <scope>NUCLEOTIDE SEQUENCE [LARGE SCALE GENOMIC DNA]</scope>
    <source>
        <strain evidence="3 4">DSM 25230</strain>
    </source>
</reference>
<feature type="chain" id="PRO_5019722523" evidence="1">
    <location>
        <begin position="20"/>
        <end position="226"/>
    </location>
</feature>
<feature type="signal peptide" evidence="1">
    <location>
        <begin position="1"/>
        <end position="19"/>
    </location>
</feature>
<keyword evidence="1" id="KW-0732">Signal</keyword>
<name>A0A495EEY2_9FLAO</name>
<dbReference type="Pfam" id="PF10988">
    <property type="entry name" value="DUF2807"/>
    <property type="match status" value="1"/>
</dbReference>
<dbReference type="InterPro" id="IPR021255">
    <property type="entry name" value="DUF2807"/>
</dbReference>
<comment type="caution">
    <text evidence="3">The sequence shown here is derived from an EMBL/GenBank/DDBJ whole genome shotgun (WGS) entry which is preliminary data.</text>
</comment>
<accession>A0A495EEY2</accession>
<sequence>MKNILSLFLITLITFTVTAQRKNTKDLKKFTQLKVYDRIIVTLVKSNENKIVITGDDKDEVSISNKDGLLKVRMEFDNFLDGGEAKATLYYTESLSLIDANENAKVTSEETFKGNYAQIKGQEGGKVDLKVNLESVYIKSISGSEITLSGNANKQEITVNTGGKAFNKNLDTKDTNVVVMAGGRADVKASNNVEAKVKAGGYIYIYGNPKNIEKNKMFGGKIKIMD</sequence>
<organism evidence="3 4">
    <name type="scientific">Maribacter vaceletii</name>
    <dbReference type="NCBI Taxonomy" id="1206816"/>
    <lineage>
        <taxon>Bacteria</taxon>
        <taxon>Pseudomonadati</taxon>
        <taxon>Bacteroidota</taxon>
        <taxon>Flavobacteriia</taxon>
        <taxon>Flavobacteriales</taxon>
        <taxon>Flavobacteriaceae</taxon>
        <taxon>Maribacter</taxon>
    </lineage>
</organism>
<dbReference type="EMBL" id="RBIQ01000007">
    <property type="protein sequence ID" value="RKR15326.1"/>
    <property type="molecule type" value="Genomic_DNA"/>
</dbReference>
<protein>
    <submittedName>
        <fullName evidence="3">Putative autotransporter adhesin-like protein</fullName>
    </submittedName>
</protein>
<evidence type="ECO:0000256" key="1">
    <source>
        <dbReference type="SAM" id="SignalP"/>
    </source>
</evidence>
<keyword evidence="4" id="KW-1185">Reference proteome</keyword>
<feature type="domain" description="Putative auto-transporter adhesin head GIN" evidence="2">
    <location>
        <begin position="30"/>
        <end position="209"/>
    </location>
</feature>